<reference evidence="2 3" key="1">
    <citation type="submission" date="2023-12" db="EMBL/GenBank/DDBJ databases">
        <title>Description of new species of Mycobacterium terrae complex isolated from sewage at the Sao Paulo Zoological Park Foundation in Brazil.</title>
        <authorList>
            <person name="Romagnoli C.L."/>
            <person name="Conceicao E.C."/>
            <person name="Machado E."/>
            <person name="Barreto L.B.P.F."/>
            <person name="Sharma A."/>
            <person name="Silva N.M."/>
            <person name="Marques L.E."/>
            <person name="Juliana M.A."/>
            <person name="Lourenco M.C.S."/>
            <person name="Digiampietri L.A."/>
            <person name="Suffys P.N."/>
            <person name="Viana-Niero C."/>
        </authorList>
    </citation>
    <scope>NUCLEOTIDE SEQUENCE [LARGE SCALE GENOMIC DNA]</scope>
    <source>
        <strain evidence="2 3">MYC123</strain>
    </source>
</reference>
<dbReference type="InterPro" id="IPR027417">
    <property type="entry name" value="P-loop_NTPase"/>
</dbReference>
<proteinExistence type="predicted"/>
<comment type="caution">
    <text evidence="2">The sequence shown here is derived from an EMBL/GenBank/DDBJ whole genome shotgun (WGS) entry which is preliminary data.</text>
</comment>
<dbReference type="Proteomes" id="UP001299046">
    <property type="component" value="Unassembled WGS sequence"/>
</dbReference>
<accession>A0ABU5YPW5</accession>
<sequence>MSEPDDFLAALRAARDEALAAPPPVPATGPTESADDPAPPPPPPAVTRAEDAAPPVAAAGPLSAAERQAVATRRAHARLAAMSPEEYAQRIREIQLSRMSPEEAEAARQADEYAIAHREWEAIGADLRDRYPVVGEVWASGQAGIWELCESAGLLSTEAVPRTNADGSTTKVLRERCPTLVGIDETRDGIELAFEPLPGQSLAKWRTAVGAMRAALGLPTLTVDQVGPHMVVRTLDVVRQLPAALPRPEVLAFDWVAARSVLGETADGALACIDWANNAGMVCGGVPGSGKTASLLPVFAGMAGHAEVHLFDGKASYDWEPLRPICRTFDASGDLTAPLPLLNRLAELRELRARMLYEQTGIANFWSVPATHREALGLYPVIVVLDEAQTWLDPTGLDPEEREVVTQIRRTVRTAVQKGRSSGLLLVVTSQKPTADAIPTNIRDNCDLRIAFRVKTRPAAEAVLGDMPERSPRPTEIPRSAPGRCVLDTAAGHQQVQAYYVEPTVITVALAGHQPVPDQWAIANARAE</sequence>
<dbReference type="EMBL" id="JAYJJT010000035">
    <property type="protein sequence ID" value="MEB3052116.1"/>
    <property type="molecule type" value="Genomic_DNA"/>
</dbReference>
<evidence type="ECO:0008006" key="4">
    <source>
        <dbReference type="Google" id="ProtNLM"/>
    </source>
</evidence>
<evidence type="ECO:0000256" key="1">
    <source>
        <dbReference type="SAM" id="MobiDB-lite"/>
    </source>
</evidence>
<organism evidence="2 3">
    <name type="scientific">[Mycobacterium] zoologicum</name>
    <dbReference type="NCBI Taxonomy" id="2872311"/>
    <lineage>
        <taxon>Bacteria</taxon>
        <taxon>Bacillati</taxon>
        <taxon>Actinomycetota</taxon>
        <taxon>Actinomycetes</taxon>
        <taxon>Mycobacteriales</taxon>
        <taxon>Mycobacteriaceae</taxon>
        <taxon>Mycolicibacter</taxon>
    </lineage>
</organism>
<feature type="compositionally biased region" description="Low complexity" evidence="1">
    <location>
        <begin position="52"/>
        <end position="64"/>
    </location>
</feature>
<evidence type="ECO:0000313" key="3">
    <source>
        <dbReference type="Proteomes" id="UP001299046"/>
    </source>
</evidence>
<gene>
    <name evidence="2" type="ORF">KV112_20605</name>
</gene>
<protein>
    <recommendedName>
        <fullName evidence="4">FtsK domain-containing protein</fullName>
    </recommendedName>
</protein>
<keyword evidence="3" id="KW-1185">Reference proteome</keyword>
<name>A0ABU5YPW5_9MYCO</name>
<dbReference type="CDD" id="cd00267">
    <property type="entry name" value="ABC_ATPase"/>
    <property type="match status" value="1"/>
</dbReference>
<evidence type="ECO:0000313" key="2">
    <source>
        <dbReference type="EMBL" id="MEB3052116.1"/>
    </source>
</evidence>
<dbReference type="Gene3D" id="3.40.50.300">
    <property type="entry name" value="P-loop containing nucleotide triphosphate hydrolases"/>
    <property type="match status" value="1"/>
</dbReference>
<feature type="region of interest" description="Disordered" evidence="1">
    <location>
        <begin position="13"/>
        <end position="64"/>
    </location>
</feature>
<dbReference type="SUPFAM" id="SSF52540">
    <property type="entry name" value="P-loop containing nucleoside triphosphate hydrolases"/>
    <property type="match status" value="1"/>
</dbReference>
<dbReference type="RefSeq" id="WP_329800034.1">
    <property type="nucleotide sequence ID" value="NZ_JAYJJT010000035.1"/>
</dbReference>